<dbReference type="AlphaFoldDB" id="A0A2J6T9E1"/>
<evidence type="ECO:0000313" key="10">
    <source>
        <dbReference type="Proteomes" id="UP000235371"/>
    </source>
</evidence>
<dbReference type="SUPFAM" id="SSF144091">
    <property type="entry name" value="Rhomboid-like"/>
    <property type="match status" value="1"/>
</dbReference>
<comment type="similarity">
    <text evidence="2">Belongs to the peptidase S54 family.</text>
</comment>
<dbReference type="OrthoDB" id="10260614at2759"/>
<feature type="domain" description="Peptidase S54 rhomboid" evidence="8">
    <location>
        <begin position="190"/>
        <end position="338"/>
    </location>
</feature>
<dbReference type="InterPro" id="IPR035952">
    <property type="entry name" value="Rhomboid-like_sf"/>
</dbReference>
<gene>
    <name evidence="9" type="ORF">K444DRAFT_630023</name>
</gene>
<feature type="transmembrane region" description="Helical" evidence="7">
    <location>
        <begin position="262"/>
        <end position="280"/>
    </location>
</feature>
<dbReference type="Gene3D" id="1.20.1540.10">
    <property type="entry name" value="Rhomboid-like"/>
    <property type="match status" value="1"/>
</dbReference>
<keyword evidence="10" id="KW-1185">Reference proteome</keyword>
<proteinExistence type="inferred from homology"/>
<evidence type="ECO:0000256" key="5">
    <source>
        <dbReference type="ARBA" id="ARBA00022989"/>
    </source>
</evidence>
<dbReference type="InterPro" id="IPR050925">
    <property type="entry name" value="Rhomboid_protease_S54"/>
</dbReference>
<feature type="transmembrane region" description="Helical" evidence="7">
    <location>
        <begin position="232"/>
        <end position="250"/>
    </location>
</feature>
<name>A0A2J6T9E1_9HELO</name>
<dbReference type="RefSeq" id="XP_024736529.1">
    <property type="nucleotide sequence ID" value="XM_024883141.1"/>
</dbReference>
<evidence type="ECO:0000256" key="1">
    <source>
        <dbReference type="ARBA" id="ARBA00004141"/>
    </source>
</evidence>
<reference evidence="9 10" key="1">
    <citation type="submission" date="2016-04" db="EMBL/GenBank/DDBJ databases">
        <title>A degradative enzymes factory behind the ericoid mycorrhizal symbiosis.</title>
        <authorList>
            <consortium name="DOE Joint Genome Institute"/>
            <person name="Martino E."/>
            <person name="Morin E."/>
            <person name="Grelet G."/>
            <person name="Kuo A."/>
            <person name="Kohler A."/>
            <person name="Daghino S."/>
            <person name="Barry K."/>
            <person name="Choi C."/>
            <person name="Cichocki N."/>
            <person name="Clum A."/>
            <person name="Copeland A."/>
            <person name="Hainaut M."/>
            <person name="Haridas S."/>
            <person name="Labutti K."/>
            <person name="Lindquist E."/>
            <person name="Lipzen A."/>
            <person name="Khouja H.-R."/>
            <person name="Murat C."/>
            <person name="Ohm R."/>
            <person name="Olson A."/>
            <person name="Spatafora J."/>
            <person name="Veneault-Fourrey C."/>
            <person name="Henrissat B."/>
            <person name="Grigoriev I."/>
            <person name="Martin F."/>
            <person name="Perotto S."/>
        </authorList>
    </citation>
    <scope>NUCLEOTIDE SEQUENCE [LARGE SCALE GENOMIC DNA]</scope>
    <source>
        <strain evidence="9 10">E</strain>
    </source>
</reference>
<dbReference type="PANTHER" id="PTHR43731:SF14">
    <property type="entry name" value="PRESENILIN-ASSOCIATED RHOMBOID-LIKE PROTEIN, MITOCHONDRIAL"/>
    <property type="match status" value="1"/>
</dbReference>
<evidence type="ECO:0000256" key="7">
    <source>
        <dbReference type="SAM" id="Phobius"/>
    </source>
</evidence>
<evidence type="ECO:0000313" key="9">
    <source>
        <dbReference type="EMBL" id="PMD59625.1"/>
    </source>
</evidence>
<evidence type="ECO:0000259" key="8">
    <source>
        <dbReference type="Pfam" id="PF01694"/>
    </source>
</evidence>
<dbReference type="InterPro" id="IPR022764">
    <property type="entry name" value="Peptidase_S54_rhomboid_dom"/>
</dbReference>
<protein>
    <submittedName>
        <fullName evidence="9">Rhomboid-domain-containing protein</fullName>
    </submittedName>
</protein>
<comment type="subcellular location">
    <subcellularLocation>
        <location evidence="1">Membrane</location>
        <topology evidence="1">Multi-pass membrane protein</topology>
    </subcellularLocation>
</comment>
<evidence type="ECO:0000256" key="6">
    <source>
        <dbReference type="ARBA" id="ARBA00023136"/>
    </source>
</evidence>
<dbReference type="Pfam" id="PF01694">
    <property type="entry name" value="Rhomboid"/>
    <property type="match status" value="1"/>
</dbReference>
<evidence type="ECO:0000256" key="3">
    <source>
        <dbReference type="ARBA" id="ARBA00022692"/>
    </source>
</evidence>
<evidence type="ECO:0000256" key="4">
    <source>
        <dbReference type="ARBA" id="ARBA00022801"/>
    </source>
</evidence>
<dbReference type="GO" id="GO:0004252">
    <property type="term" value="F:serine-type endopeptidase activity"/>
    <property type="evidence" value="ECO:0007669"/>
    <property type="project" value="InterPro"/>
</dbReference>
<dbReference type="InParanoid" id="A0A2J6T9E1"/>
<keyword evidence="6 7" id="KW-0472">Membrane</keyword>
<evidence type="ECO:0000256" key="2">
    <source>
        <dbReference type="ARBA" id="ARBA00009045"/>
    </source>
</evidence>
<organism evidence="9 10">
    <name type="scientific">Hyaloscypha bicolor E</name>
    <dbReference type="NCBI Taxonomy" id="1095630"/>
    <lineage>
        <taxon>Eukaryota</taxon>
        <taxon>Fungi</taxon>
        <taxon>Dikarya</taxon>
        <taxon>Ascomycota</taxon>
        <taxon>Pezizomycotina</taxon>
        <taxon>Leotiomycetes</taxon>
        <taxon>Helotiales</taxon>
        <taxon>Hyaloscyphaceae</taxon>
        <taxon>Hyaloscypha</taxon>
        <taxon>Hyaloscypha bicolor</taxon>
    </lineage>
</organism>
<accession>A0A2J6T9E1</accession>
<dbReference type="PANTHER" id="PTHR43731">
    <property type="entry name" value="RHOMBOID PROTEASE"/>
    <property type="match status" value="1"/>
</dbReference>
<keyword evidence="5 7" id="KW-1133">Transmembrane helix</keyword>
<sequence>MKPNKTIGIAKKGIRLPYGALNLIPTTMFRSLFLRNATCRLVKSAPRARGRALGKHSYSSQQHNPYYFTLPPVRALGPTLWVFTAAGTIYLSCAAYEVYQDVQEFKKRPLGDVTYNNVDDVRTNKGVRQSAATTGFSPIDIFTTPWSGLNSAEKMLAIIGGLNIGVFGACRFSPSATLLFEHIPANTRNFTLFSSMFGHAGFLHLFFNMYGLSMFGPQVAGSPTFESSGSHLTAFYLSSGLMASLAYHFGTIWPNKTHRISPGLGASGAIMALLGAWAMNYPHQHIGIMFVPGSLPAEEALLVLLAFETWGTFIGFGGLLRWAHAAHLGGLLVGVGYVQFDGKNRVWQPTRKFAFNQMRRLNLI</sequence>
<keyword evidence="3 7" id="KW-0812">Transmembrane</keyword>
<dbReference type="Proteomes" id="UP000235371">
    <property type="component" value="Unassembled WGS sequence"/>
</dbReference>
<dbReference type="EMBL" id="KZ613813">
    <property type="protein sequence ID" value="PMD59625.1"/>
    <property type="molecule type" value="Genomic_DNA"/>
</dbReference>
<feature type="transmembrane region" description="Helical" evidence="7">
    <location>
        <begin position="300"/>
        <end position="320"/>
    </location>
</feature>
<feature type="transmembrane region" description="Helical" evidence="7">
    <location>
        <begin position="190"/>
        <end position="212"/>
    </location>
</feature>
<dbReference type="GeneID" id="36591218"/>
<dbReference type="STRING" id="1095630.A0A2J6T9E1"/>
<feature type="transmembrane region" description="Helical" evidence="7">
    <location>
        <begin position="80"/>
        <end position="99"/>
    </location>
</feature>
<dbReference type="GO" id="GO:0016020">
    <property type="term" value="C:membrane"/>
    <property type="evidence" value="ECO:0007669"/>
    <property type="project" value="UniProtKB-SubCell"/>
</dbReference>
<keyword evidence="4" id="KW-0378">Hydrolase</keyword>